<protein>
    <submittedName>
        <fullName evidence="1">DAOA isoform 11</fullName>
    </submittedName>
</protein>
<gene>
    <name evidence="1" type="ORF">CK820_G0022613</name>
</gene>
<evidence type="ECO:0000313" key="2">
    <source>
        <dbReference type="Proteomes" id="UP000236370"/>
    </source>
</evidence>
<dbReference type="Proteomes" id="UP000236370">
    <property type="component" value="Unassembled WGS sequence"/>
</dbReference>
<comment type="caution">
    <text evidence="1">The sequence shown here is derived from an EMBL/GenBank/DDBJ whole genome shotgun (WGS) entry which is preliminary data.</text>
</comment>
<accession>A0A2J8M9I4</accession>
<feature type="non-terminal residue" evidence="1">
    <location>
        <position position="1"/>
    </location>
</feature>
<organism evidence="1 2">
    <name type="scientific">Pan troglodytes</name>
    <name type="common">Chimpanzee</name>
    <dbReference type="NCBI Taxonomy" id="9598"/>
    <lineage>
        <taxon>Eukaryota</taxon>
        <taxon>Metazoa</taxon>
        <taxon>Chordata</taxon>
        <taxon>Craniata</taxon>
        <taxon>Vertebrata</taxon>
        <taxon>Euteleostomi</taxon>
        <taxon>Mammalia</taxon>
        <taxon>Eutheria</taxon>
        <taxon>Euarchontoglires</taxon>
        <taxon>Primates</taxon>
        <taxon>Haplorrhini</taxon>
        <taxon>Catarrhini</taxon>
        <taxon>Hominidae</taxon>
        <taxon>Pan</taxon>
    </lineage>
</organism>
<name>A0A2J8M9I4_PANTR</name>
<proteinExistence type="predicted"/>
<dbReference type="AlphaFoldDB" id="A0A2J8M9I4"/>
<reference evidence="1 2" key="1">
    <citation type="submission" date="2017-12" db="EMBL/GenBank/DDBJ databases">
        <title>High-resolution comparative analysis of great ape genomes.</title>
        <authorList>
            <person name="Pollen A."/>
            <person name="Hastie A."/>
            <person name="Hormozdiari F."/>
            <person name="Dougherty M."/>
            <person name="Liu R."/>
            <person name="Chaisson M."/>
            <person name="Hoppe E."/>
            <person name="Hill C."/>
            <person name="Pang A."/>
            <person name="Hillier L."/>
            <person name="Baker C."/>
            <person name="Armstrong J."/>
            <person name="Shendure J."/>
            <person name="Paten B."/>
            <person name="Wilson R."/>
            <person name="Chao H."/>
            <person name="Schneider V."/>
            <person name="Ventura M."/>
            <person name="Kronenberg Z."/>
            <person name="Murali S."/>
            <person name="Gordon D."/>
            <person name="Cantsilieris S."/>
            <person name="Munson K."/>
            <person name="Nelson B."/>
            <person name="Raja A."/>
            <person name="Underwood J."/>
            <person name="Diekhans M."/>
            <person name="Fiddes I."/>
            <person name="Haussler D."/>
            <person name="Eichler E."/>
        </authorList>
    </citation>
    <scope>NUCLEOTIDE SEQUENCE [LARGE SCALE GENOMIC DNA]</scope>
    <source>
        <strain evidence="1">Yerkes chimp pedigree #C0471</strain>
    </source>
</reference>
<sequence length="29" mass="3072">SKSENSLNSIGSHYVAQAGVQQRLGLPKC</sequence>
<dbReference type="EMBL" id="NBAG03000264">
    <property type="protein sequence ID" value="PNI56171.1"/>
    <property type="molecule type" value="Genomic_DNA"/>
</dbReference>
<evidence type="ECO:0000313" key="1">
    <source>
        <dbReference type="EMBL" id="PNI56171.1"/>
    </source>
</evidence>